<evidence type="ECO:0000313" key="2">
    <source>
        <dbReference type="EMBL" id="HAT3809021.1"/>
    </source>
</evidence>
<reference evidence="2" key="2">
    <citation type="submission" date="2020-10" db="EMBL/GenBank/DDBJ databases">
        <authorList>
            <consortium name="NCBI Pathogen Detection Project"/>
        </authorList>
    </citation>
    <scope>NUCLEOTIDE SEQUENCE</scope>
    <source>
        <strain evidence="2">Morganella morganii ARLG-3209</strain>
    </source>
</reference>
<dbReference type="EMBL" id="DACSWI010000004">
    <property type="protein sequence ID" value="HAT3809021.1"/>
    <property type="molecule type" value="Genomic_DNA"/>
</dbReference>
<feature type="transmembrane region" description="Helical" evidence="1">
    <location>
        <begin position="112"/>
        <end position="133"/>
    </location>
</feature>
<dbReference type="Pfam" id="PF20398">
    <property type="entry name" value="DUF6691"/>
    <property type="match status" value="1"/>
</dbReference>
<proteinExistence type="predicted"/>
<keyword evidence="1" id="KW-0472">Membrane</keyword>
<dbReference type="Proteomes" id="UP000865968">
    <property type="component" value="Unassembled WGS sequence"/>
</dbReference>
<dbReference type="AlphaFoldDB" id="A0AAN5RZU8"/>
<protein>
    <submittedName>
        <fullName evidence="2">YeeE/YedE family protein</fullName>
    </submittedName>
</protein>
<feature type="transmembrane region" description="Helical" evidence="1">
    <location>
        <begin position="40"/>
        <end position="60"/>
    </location>
</feature>
<name>A0AAN5RZU8_MORMO</name>
<evidence type="ECO:0000256" key="1">
    <source>
        <dbReference type="SAM" id="Phobius"/>
    </source>
</evidence>
<dbReference type="RefSeq" id="WP_349466637.1">
    <property type="nucleotide sequence ID" value="NZ_JBEEWI010000005.1"/>
</dbReference>
<organism evidence="2 3">
    <name type="scientific">Morganella morganii</name>
    <name type="common">Proteus morganii</name>
    <dbReference type="NCBI Taxonomy" id="582"/>
    <lineage>
        <taxon>Bacteria</taxon>
        <taxon>Pseudomonadati</taxon>
        <taxon>Pseudomonadota</taxon>
        <taxon>Gammaproteobacteria</taxon>
        <taxon>Enterobacterales</taxon>
        <taxon>Morganellaceae</taxon>
        <taxon>Morganella</taxon>
    </lineage>
</organism>
<keyword evidence="1" id="KW-1133">Transmembrane helix</keyword>
<accession>A0AAN5RZU8</accession>
<comment type="caution">
    <text evidence="2">The sequence shown here is derived from an EMBL/GenBank/DDBJ whole genome shotgun (WGS) entry which is preliminary data.</text>
</comment>
<feature type="transmembrane region" description="Helical" evidence="1">
    <location>
        <begin position="84"/>
        <end position="106"/>
    </location>
</feature>
<evidence type="ECO:0000313" key="3">
    <source>
        <dbReference type="Proteomes" id="UP000865968"/>
    </source>
</evidence>
<reference evidence="2" key="1">
    <citation type="journal article" date="2018" name="Genome Biol.">
        <title>SKESA: strategic k-mer extension for scrupulous assemblies.</title>
        <authorList>
            <person name="Souvorov A."/>
            <person name="Agarwala R."/>
            <person name="Lipman D.J."/>
        </authorList>
    </citation>
    <scope>NUCLEOTIDE SEQUENCE</scope>
    <source>
        <strain evidence="2">Morganella morganii ARLG-3209</strain>
    </source>
</reference>
<sequence length="142" mass="14805">MPVITALISGILFGLGLLVAGMGNPQKILAFLDITGNWDPSLLITMAVAMVVSMVAFTVAKKRKKTVCGTPVELPVNSKIDKRLLTGAVLFGLGWGLAGICPGPGILLSGMLSIKGLVFTASMIAGMVIFALYSSRQRGKAQ</sequence>
<dbReference type="InterPro" id="IPR046513">
    <property type="entry name" value="DUF6691"/>
</dbReference>
<gene>
    <name evidence="2" type="ORF">I8608_001875</name>
</gene>
<keyword evidence="1" id="KW-0812">Transmembrane</keyword>